<evidence type="ECO:0000256" key="5">
    <source>
        <dbReference type="ARBA" id="ARBA00023136"/>
    </source>
</evidence>
<dbReference type="Proteomes" id="UP000004198">
    <property type="component" value="Unassembled WGS sequence"/>
</dbReference>
<comment type="caution">
    <text evidence="8">The sequence shown here is derived from an EMBL/GenBank/DDBJ whole genome shotgun (WGS) entry which is preliminary data.</text>
</comment>
<dbReference type="SUPFAM" id="SSF103473">
    <property type="entry name" value="MFS general substrate transporter"/>
    <property type="match status" value="1"/>
</dbReference>
<dbReference type="CDD" id="cd17319">
    <property type="entry name" value="MFS_ExuT_GudP_like"/>
    <property type="match status" value="1"/>
</dbReference>
<dbReference type="GO" id="GO:0005886">
    <property type="term" value="C:plasma membrane"/>
    <property type="evidence" value="ECO:0007669"/>
    <property type="project" value="UniProtKB-SubCell"/>
</dbReference>
<feature type="domain" description="Major facilitator superfamily (MFS) profile" evidence="7">
    <location>
        <begin position="16"/>
        <end position="430"/>
    </location>
</feature>
<organism evidence="8 9">
    <name type="scientific">Clostridium carboxidivorans P7</name>
    <dbReference type="NCBI Taxonomy" id="536227"/>
    <lineage>
        <taxon>Bacteria</taxon>
        <taxon>Bacillati</taxon>
        <taxon>Bacillota</taxon>
        <taxon>Clostridia</taxon>
        <taxon>Eubacteriales</taxon>
        <taxon>Clostridiaceae</taxon>
        <taxon>Clostridium</taxon>
    </lineage>
</organism>
<evidence type="ECO:0000256" key="3">
    <source>
        <dbReference type="ARBA" id="ARBA00022692"/>
    </source>
</evidence>
<dbReference type="InterPro" id="IPR011701">
    <property type="entry name" value="MFS"/>
</dbReference>
<keyword evidence="2" id="KW-0813">Transport</keyword>
<proteinExistence type="predicted"/>
<feature type="transmembrane region" description="Helical" evidence="6">
    <location>
        <begin position="12"/>
        <end position="29"/>
    </location>
</feature>
<keyword evidence="9" id="KW-1185">Reference proteome</keyword>
<dbReference type="PROSITE" id="PS50850">
    <property type="entry name" value="MFS"/>
    <property type="match status" value="1"/>
</dbReference>
<dbReference type="GO" id="GO:0022857">
    <property type="term" value="F:transmembrane transporter activity"/>
    <property type="evidence" value="ECO:0007669"/>
    <property type="project" value="InterPro"/>
</dbReference>
<name>C6PT88_9CLOT</name>
<evidence type="ECO:0000256" key="6">
    <source>
        <dbReference type="SAM" id="Phobius"/>
    </source>
</evidence>
<dbReference type="PATRIC" id="fig|536227.13.peg.1375"/>
<evidence type="ECO:0000256" key="4">
    <source>
        <dbReference type="ARBA" id="ARBA00022989"/>
    </source>
</evidence>
<comment type="subcellular location">
    <subcellularLocation>
        <location evidence="1">Cell membrane</location>
        <topology evidence="1">Multi-pass membrane protein</topology>
    </subcellularLocation>
</comment>
<dbReference type="Gene3D" id="1.20.1250.20">
    <property type="entry name" value="MFS general substrate transporter like domains"/>
    <property type="match status" value="2"/>
</dbReference>
<feature type="transmembrane region" description="Helical" evidence="6">
    <location>
        <begin position="406"/>
        <end position="425"/>
    </location>
</feature>
<dbReference type="eggNOG" id="COG2271">
    <property type="taxonomic scope" value="Bacteria"/>
</dbReference>
<feature type="transmembrane region" description="Helical" evidence="6">
    <location>
        <begin position="280"/>
        <end position="304"/>
    </location>
</feature>
<feature type="transmembrane region" description="Helical" evidence="6">
    <location>
        <begin position="83"/>
        <end position="102"/>
    </location>
</feature>
<reference evidence="8 9" key="1">
    <citation type="submission" date="2009-06" db="EMBL/GenBank/DDBJ databases">
        <title>The draft genome of Clostridium carboxidivorans P7.</title>
        <authorList>
            <consortium name="US DOE Joint Genome Institute (JGI-PGF)"/>
            <person name="Lucas S."/>
            <person name="Copeland A."/>
            <person name="Lapidus A."/>
            <person name="Glavina del Rio T."/>
            <person name="Tice H."/>
            <person name="Bruce D."/>
            <person name="Goodwin L."/>
            <person name="Pitluck S."/>
            <person name="Larimer F."/>
            <person name="Land M.L."/>
            <person name="Hauser L."/>
            <person name="Hemme C.L."/>
        </authorList>
    </citation>
    <scope>NUCLEOTIDE SEQUENCE [LARGE SCALE GENOMIC DNA]</scope>
    <source>
        <strain evidence="8 9">P7</strain>
    </source>
</reference>
<dbReference type="PANTHER" id="PTHR11662:SF399">
    <property type="entry name" value="FI19708P1-RELATED"/>
    <property type="match status" value="1"/>
</dbReference>
<dbReference type="KEGG" id="cck:Ccar_06520"/>
<evidence type="ECO:0000313" key="9">
    <source>
        <dbReference type="Proteomes" id="UP000004198"/>
    </source>
</evidence>
<sequence>METSTKKIPGARWMYILPVCFITTFFYFMDRQIISIALPGGLQKGLALNSTMAGLVAGVFSIGVLFLSVPAGQLAQKGKVKKFVSLCIAGWSIFTILTGFVQTGWQLVAVRFVIGFFEGAFSPAITTIFTFWFPDKDGERNRANSTYFTAISIAAVSMGPIGGTLIQFYGWRSLFIILGLLSLVGCALWQFFIFDRPEQAKWLSKEEREYIETTIQQEREEAKKVAGNVEVKSEKLPLGILLRNKYVWSLCIVGFTVNIGQFGYTIWMPTMIKAITKTNILNVGFISIVPNIFTVIGLWAWTYIATKVKNRRLTTGLPLIMFAASLLIANFAGGTLTPVAEIGLLCLVSIFVQGHMPSYYSIPSLVLVKELDGPARGMMAVAMGLGSFVGPYAVGYFITLTGSSKAGMYFLTAMLIIGGLSTLILPKNMVANPSGSKQGEAS</sequence>
<dbReference type="RefSeq" id="WP_007060890.1">
    <property type="nucleotide sequence ID" value="NZ_ACVI01000028.1"/>
</dbReference>
<dbReference type="AlphaFoldDB" id="C6PT88"/>
<feature type="transmembrane region" description="Helical" evidence="6">
    <location>
        <begin position="380"/>
        <end position="400"/>
    </location>
</feature>
<keyword evidence="4 6" id="KW-1133">Transmembrane helix</keyword>
<gene>
    <name evidence="8" type="ORF">CcarbDRAFT_2005</name>
</gene>
<keyword evidence="5 6" id="KW-0472">Membrane</keyword>
<dbReference type="STRING" id="536227.Ccar_06520"/>
<feature type="transmembrane region" description="Helical" evidence="6">
    <location>
        <begin position="316"/>
        <end position="336"/>
    </location>
</feature>
<feature type="transmembrane region" description="Helical" evidence="6">
    <location>
        <begin position="174"/>
        <end position="194"/>
    </location>
</feature>
<dbReference type="OrthoDB" id="9766638at2"/>
<feature type="transmembrane region" description="Helical" evidence="6">
    <location>
        <begin position="49"/>
        <end position="71"/>
    </location>
</feature>
<keyword evidence="3 6" id="KW-0812">Transmembrane</keyword>
<accession>C6PT88</accession>
<feature type="transmembrane region" description="Helical" evidence="6">
    <location>
        <begin position="108"/>
        <end position="133"/>
    </location>
</feature>
<dbReference type="InterPro" id="IPR036259">
    <property type="entry name" value="MFS_trans_sf"/>
</dbReference>
<dbReference type="PANTHER" id="PTHR11662">
    <property type="entry name" value="SOLUTE CARRIER FAMILY 17"/>
    <property type="match status" value="1"/>
</dbReference>
<dbReference type="EMBL" id="ACVI01000028">
    <property type="protein sequence ID" value="EET87508.1"/>
    <property type="molecule type" value="Genomic_DNA"/>
</dbReference>
<evidence type="ECO:0000259" key="7">
    <source>
        <dbReference type="PROSITE" id="PS50850"/>
    </source>
</evidence>
<evidence type="ECO:0000256" key="1">
    <source>
        <dbReference type="ARBA" id="ARBA00004651"/>
    </source>
</evidence>
<protein>
    <submittedName>
        <fullName evidence="8">Major facilitator superfamily MFS_1</fullName>
    </submittedName>
</protein>
<dbReference type="InterPro" id="IPR050382">
    <property type="entry name" value="MFS_Na/Anion_cotransporter"/>
</dbReference>
<dbReference type="InterPro" id="IPR020846">
    <property type="entry name" value="MFS_dom"/>
</dbReference>
<feature type="transmembrane region" description="Helical" evidence="6">
    <location>
        <begin position="145"/>
        <end position="168"/>
    </location>
</feature>
<feature type="transmembrane region" description="Helical" evidence="6">
    <location>
        <begin position="246"/>
        <end position="268"/>
    </location>
</feature>
<dbReference type="Pfam" id="PF07690">
    <property type="entry name" value="MFS_1"/>
    <property type="match status" value="1"/>
</dbReference>
<evidence type="ECO:0000313" key="8">
    <source>
        <dbReference type="EMBL" id="EET87508.1"/>
    </source>
</evidence>
<evidence type="ECO:0000256" key="2">
    <source>
        <dbReference type="ARBA" id="ARBA00022448"/>
    </source>
</evidence>